<proteinExistence type="predicted"/>
<comment type="caution">
    <text evidence="1">The sequence shown here is derived from an EMBL/GenBank/DDBJ whole genome shotgun (WGS) entry which is preliminary data.</text>
</comment>
<reference evidence="1" key="1">
    <citation type="submission" date="2020-11" db="EMBL/GenBank/DDBJ databases">
        <title>Bacterial whole genome sequence for Caenimonas sp. DR4.4.</title>
        <authorList>
            <person name="Le V."/>
            <person name="Ko S.-R."/>
            <person name="Ahn C.-Y."/>
            <person name="Oh H.-M."/>
        </authorList>
    </citation>
    <scope>NUCLEOTIDE SEQUENCE</scope>
    <source>
        <strain evidence="1">DR4.4</strain>
    </source>
</reference>
<name>A0A931H1T1_9BURK</name>
<dbReference type="Proteomes" id="UP000651050">
    <property type="component" value="Unassembled WGS sequence"/>
</dbReference>
<gene>
    <name evidence="1" type="ORF">I5803_02965</name>
</gene>
<dbReference type="RefSeq" id="WP_196984930.1">
    <property type="nucleotide sequence ID" value="NZ_JADWYS010000001.1"/>
</dbReference>
<dbReference type="AlphaFoldDB" id="A0A931H1T1"/>
<organism evidence="1 2">
    <name type="scientific">Caenimonas aquaedulcis</name>
    <dbReference type="NCBI Taxonomy" id="2793270"/>
    <lineage>
        <taxon>Bacteria</taxon>
        <taxon>Pseudomonadati</taxon>
        <taxon>Pseudomonadota</taxon>
        <taxon>Betaproteobacteria</taxon>
        <taxon>Burkholderiales</taxon>
        <taxon>Comamonadaceae</taxon>
        <taxon>Caenimonas</taxon>
    </lineage>
</organism>
<sequence>MSQFTRAAHPAFSGSRLSVAVMEGGMMAAAAAFTAAIWLGVGAFAVTPAAADTTVAQAPVHVTLPTVVVVGRRDVEATPVATMAENTAAIAVTLRQ</sequence>
<evidence type="ECO:0000313" key="2">
    <source>
        <dbReference type="Proteomes" id="UP000651050"/>
    </source>
</evidence>
<keyword evidence="2" id="KW-1185">Reference proteome</keyword>
<accession>A0A931H1T1</accession>
<dbReference type="EMBL" id="JADWYS010000001">
    <property type="protein sequence ID" value="MBG9386976.1"/>
    <property type="molecule type" value="Genomic_DNA"/>
</dbReference>
<protein>
    <submittedName>
        <fullName evidence="1">Uncharacterized protein</fullName>
    </submittedName>
</protein>
<evidence type="ECO:0000313" key="1">
    <source>
        <dbReference type="EMBL" id="MBG9386976.1"/>
    </source>
</evidence>